<protein>
    <recommendedName>
        <fullName evidence="3">F-box domain-containing protein</fullName>
    </recommendedName>
</protein>
<proteinExistence type="predicted"/>
<dbReference type="EMBL" id="JARIHO010000042">
    <property type="protein sequence ID" value="KAJ7326350.1"/>
    <property type="molecule type" value="Genomic_DNA"/>
</dbReference>
<organism evidence="1 2">
    <name type="scientific">Mycena albidolilacea</name>
    <dbReference type="NCBI Taxonomy" id="1033008"/>
    <lineage>
        <taxon>Eukaryota</taxon>
        <taxon>Fungi</taxon>
        <taxon>Dikarya</taxon>
        <taxon>Basidiomycota</taxon>
        <taxon>Agaricomycotina</taxon>
        <taxon>Agaricomycetes</taxon>
        <taxon>Agaricomycetidae</taxon>
        <taxon>Agaricales</taxon>
        <taxon>Marasmiineae</taxon>
        <taxon>Mycenaceae</taxon>
        <taxon>Mycena</taxon>
    </lineage>
</organism>
<keyword evidence="2" id="KW-1185">Reference proteome</keyword>
<name>A0AAD7EHX0_9AGAR</name>
<dbReference type="Proteomes" id="UP001218218">
    <property type="component" value="Unassembled WGS sequence"/>
</dbReference>
<evidence type="ECO:0008006" key="3">
    <source>
        <dbReference type="Google" id="ProtNLM"/>
    </source>
</evidence>
<sequence>MFSILNSWLSPQTTDNVPLNPSHFQPFALPNEIWIHIFEEPSLSRRDLYPVFASCHHFNDLVLPIIVCNFSETTASALTLGNVDMPSDMLPIFNLAFRLPLIQRLTVTFDIRKNRAQAPRELQALKILVGRASSLVDLKLNFPGDLLSSAKSADLVSLTPQRLITESFCDLLSSFPYTPDDPVVVVDTEVFTSPAAQIRSWQLDKYKFTDADTAGGIYSFLSGIQSYISPSAKQPHRTKTSVKLHNGLHTTVFPFISITSAHMQRLQSPFSPGTSSWSLVVLNSALWHWPNAVNISSPLAAHEWAAILPLVTFKNLPRVRMDPPEGDSSRANISTVSNIPAHVLDAFLSRHPTITRMYYHPDPLTIPDAPPFPYASLLRMRNITTTARCVIHIFHNPEVFPNLGVIRINAVDAPQVMTDALRLLSRHGGSNKLILEVSSGSWMAGLADDAAAVVRSLHRVDTVLLSGATDFVEPSAILRWVGLFPALRRVGLQNCVHGDAGQQNQEDFPRLAREAFSKSLEVIST</sequence>
<evidence type="ECO:0000313" key="1">
    <source>
        <dbReference type="EMBL" id="KAJ7326350.1"/>
    </source>
</evidence>
<comment type="caution">
    <text evidence="1">The sequence shown here is derived from an EMBL/GenBank/DDBJ whole genome shotgun (WGS) entry which is preliminary data.</text>
</comment>
<dbReference type="AlphaFoldDB" id="A0AAD7EHX0"/>
<gene>
    <name evidence="1" type="ORF">DFH08DRAFT_885586</name>
</gene>
<reference evidence="1" key="1">
    <citation type="submission" date="2023-03" db="EMBL/GenBank/DDBJ databases">
        <title>Massive genome expansion in bonnet fungi (Mycena s.s.) driven by repeated elements and novel gene families across ecological guilds.</title>
        <authorList>
            <consortium name="Lawrence Berkeley National Laboratory"/>
            <person name="Harder C.B."/>
            <person name="Miyauchi S."/>
            <person name="Viragh M."/>
            <person name="Kuo A."/>
            <person name="Thoen E."/>
            <person name="Andreopoulos B."/>
            <person name="Lu D."/>
            <person name="Skrede I."/>
            <person name="Drula E."/>
            <person name="Henrissat B."/>
            <person name="Morin E."/>
            <person name="Kohler A."/>
            <person name="Barry K."/>
            <person name="LaButti K."/>
            <person name="Morin E."/>
            <person name="Salamov A."/>
            <person name="Lipzen A."/>
            <person name="Mereny Z."/>
            <person name="Hegedus B."/>
            <person name="Baldrian P."/>
            <person name="Stursova M."/>
            <person name="Weitz H."/>
            <person name="Taylor A."/>
            <person name="Grigoriev I.V."/>
            <person name="Nagy L.G."/>
            <person name="Martin F."/>
            <person name="Kauserud H."/>
        </authorList>
    </citation>
    <scope>NUCLEOTIDE SEQUENCE</scope>
    <source>
        <strain evidence="1">CBHHK002</strain>
    </source>
</reference>
<evidence type="ECO:0000313" key="2">
    <source>
        <dbReference type="Proteomes" id="UP001218218"/>
    </source>
</evidence>
<accession>A0AAD7EHX0</accession>